<dbReference type="Gene3D" id="1.10.10.1940">
    <property type="match status" value="2"/>
</dbReference>
<dbReference type="GeneID" id="9818011"/>
<dbReference type="Gene3D" id="1.10.10.1870">
    <property type="entry name" value="ShTK domain-like"/>
    <property type="match status" value="1"/>
</dbReference>
<sequence>MISVIFTLLAFTASDVMAAIVDDFSCTDMTSYTSLATACSNNIADSSCAVLYRESAAGVGYPAPGNSVQRPFACYSTAAAGGSVDQGMKQAAITNCPKTCGMCCLTSAYNCSNAQFPAFNCATVLQSQCTSSIWREKIAQNCPSVCGFCNEGGCVDGVTNCANDISICTNINMQPFVNEYCKKTCARCPANPSGPSNPGNPGNPCITYPADTSTSCRAWAANGFCTNDFYKNVWRQYCATTCRIC</sequence>
<evidence type="ECO:0000256" key="1">
    <source>
        <dbReference type="PROSITE-ProRule" id="PRU01005"/>
    </source>
</evidence>
<dbReference type="PANTHER" id="PTHR21724">
    <property type="entry name" value="SHKT DOMAIN-CONTAINING PROTEIN"/>
    <property type="match status" value="1"/>
</dbReference>
<dbReference type="HOGENOM" id="CLU_098771_0_0_1"/>
<dbReference type="eggNOG" id="ENOG502TGZV">
    <property type="taxonomic scope" value="Eukaryota"/>
</dbReference>
<accession>E3LJF6</accession>
<dbReference type="SMART" id="SM00254">
    <property type="entry name" value="ShKT"/>
    <property type="match status" value="4"/>
</dbReference>
<dbReference type="PANTHER" id="PTHR21724:SF104">
    <property type="entry name" value="SHKT DOMAIN-CONTAINING PROTEIN"/>
    <property type="match status" value="1"/>
</dbReference>
<name>E3LJF6_CAERE</name>
<organism evidence="3">
    <name type="scientific">Caenorhabditis remanei</name>
    <name type="common">Caenorhabditis vulgaris</name>
    <dbReference type="NCBI Taxonomy" id="31234"/>
    <lineage>
        <taxon>Eukaryota</taxon>
        <taxon>Metazoa</taxon>
        <taxon>Ecdysozoa</taxon>
        <taxon>Nematoda</taxon>
        <taxon>Chromadorea</taxon>
        <taxon>Rhabditida</taxon>
        <taxon>Rhabditina</taxon>
        <taxon>Rhabditomorpha</taxon>
        <taxon>Rhabditoidea</taxon>
        <taxon>Rhabditidae</taxon>
        <taxon>Peloderinae</taxon>
        <taxon>Caenorhabditis</taxon>
    </lineage>
</organism>
<keyword evidence="3" id="KW-1185">Reference proteome</keyword>
<gene>
    <name evidence="2" type="ORF">CRE_08706</name>
</gene>
<dbReference type="KEGG" id="crq:GCK72_019900"/>
<proteinExistence type="predicted"/>
<evidence type="ECO:0000313" key="2">
    <source>
        <dbReference type="EMBL" id="EFO95187.1"/>
    </source>
</evidence>
<dbReference type="Proteomes" id="UP000008281">
    <property type="component" value="Unassembled WGS sequence"/>
</dbReference>
<protein>
    <submittedName>
        <fullName evidence="2">Uncharacterized protein</fullName>
    </submittedName>
</protein>
<dbReference type="PROSITE" id="PS51670">
    <property type="entry name" value="SHKT"/>
    <property type="match status" value="1"/>
</dbReference>
<dbReference type="OMA" id="NGFCTND"/>
<evidence type="ECO:0000313" key="3">
    <source>
        <dbReference type="Proteomes" id="UP000008281"/>
    </source>
</evidence>
<dbReference type="EMBL" id="DS268409">
    <property type="protein sequence ID" value="EFO95187.1"/>
    <property type="molecule type" value="Genomic_DNA"/>
</dbReference>
<reference evidence="2" key="1">
    <citation type="submission" date="2007-07" db="EMBL/GenBank/DDBJ databases">
        <title>PCAP assembly of the Caenorhabditis remanei genome.</title>
        <authorList>
            <consortium name="The Caenorhabditis remanei Sequencing Consortium"/>
            <person name="Wilson R.K."/>
        </authorList>
    </citation>
    <scope>NUCLEOTIDE SEQUENCE [LARGE SCALE GENOMIC DNA]</scope>
    <source>
        <strain evidence="2">PB4641</strain>
    </source>
</reference>
<dbReference type="OrthoDB" id="5867083at2759"/>
<dbReference type="Pfam" id="PF01549">
    <property type="entry name" value="ShK"/>
    <property type="match status" value="4"/>
</dbReference>
<dbReference type="AlphaFoldDB" id="E3LJF6"/>
<comment type="caution">
    <text evidence="1">Lacks conserved residue(s) required for the propagation of feature annotation.</text>
</comment>
<dbReference type="CTD" id="9818011"/>
<dbReference type="STRING" id="31234.E3LJF6"/>
<dbReference type="InterPro" id="IPR003582">
    <property type="entry name" value="ShKT_dom"/>
</dbReference>